<feature type="compositionally biased region" description="Low complexity" evidence="1">
    <location>
        <begin position="81"/>
        <end position="92"/>
    </location>
</feature>
<evidence type="ECO:0000313" key="3">
    <source>
        <dbReference type="Proteomes" id="UP000270296"/>
    </source>
</evidence>
<feature type="compositionally biased region" description="Low complexity" evidence="1">
    <location>
        <begin position="33"/>
        <end position="44"/>
    </location>
</feature>
<proteinExistence type="predicted"/>
<dbReference type="WBParaSite" id="SBAD_0000713701-mRNA-1">
    <property type="protein sequence ID" value="SBAD_0000713701-mRNA-1"/>
    <property type="gene ID" value="SBAD_0000713701"/>
</dbReference>
<feature type="compositionally biased region" description="Basic and acidic residues" evidence="1">
    <location>
        <begin position="126"/>
        <end position="136"/>
    </location>
</feature>
<keyword evidence="3" id="KW-1185">Reference proteome</keyword>
<feature type="compositionally biased region" description="Pro residues" evidence="1">
    <location>
        <begin position="143"/>
        <end position="152"/>
    </location>
</feature>
<evidence type="ECO:0000313" key="4">
    <source>
        <dbReference type="WBParaSite" id="SBAD_0000713701-mRNA-1"/>
    </source>
</evidence>
<organism evidence="4">
    <name type="scientific">Soboliphyme baturini</name>
    <dbReference type="NCBI Taxonomy" id="241478"/>
    <lineage>
        <taxon>Eukaryota</taxon>
        <taxon>Metazoa</taxon>
        <taxon>Ecdysozoa</taxon>
        <taxon>Nematoda</taxon>
        <taxon>Enoplea</taxon>
        <taxon>Dorylaimia</taxon>
        <taxon>Dioctophymatida</taxon>
        <taxon>Dioctophymatoidea</taxon>
        <taxon>Soboliphymatidae</taxon>
        <taxon>Soboliphyme</taxon>
    </lineage>
</organism>
<dbReference type="AlphaFoldDB" id="A0A183ITC5"/>
<dbReference type="EMBL" id="UZAM01010115">
    <property type="protein sequence ID" value="VDP11025.1"/>
    <property type="molecule type" value="Genomic_DNA"/>
</dbReference>
<feature type="compositionally biased region" description="Basic residues" evidence="1">
    <location>
        <begin position="12"/>
        <end position="25"/>
    </location>
</feature>
<feature type="region of interest" description="Disordered" evidence="1">
    <location>
        <begin position="1"/>
        <end position="100"/>
    </location>
</feature>
<feature type="region of interest" description="Disordered" evidence="1">
    <location>
        <begin position="121"/>
        <end position="228"/>
    </location>
</feature>
<name>A0A183ITC5_9BILA</name>
<dbReference type="Proteomes" id="UP000270296">
    <property type="component" value="Unassembled WGS sequence"/>
</dbReference>
<reference evidence="4" key="1">
    <citation type="submission" date="2016-06" db="UniProtKB">
        <authorList>
            <consortium name="WormBaseParasite"/>
        </authorList>
    </citation>
    <scope>IDENTIFICATION</scope>
</reference>
<sequence length="228" mass="24364">MRNEPPISGFGKTRRRRNNRKRKNKNGGGGGISLASSSALLPSDSDGRWPVTGYGVRRGSSSAGSLSKDGRTRSCGGGSDVGRSSSSRRQGSLPLHRIPPLIDFDAEGQLKMVDAEDIVAECCGDGGDHNCGDEPRTSSAGTSPPPPPPPPRWLRADRWPSNSNDDEVRTRPSGDKRCRPDDDGRASTPRHVQRSDKIRKNKKTKGGGSGATGDEPSTSYHPRHGTKT</sequence>
<feature type="compositionally biased region" description="Basic and acidic residues" evidence="1">
    <location>
        <begin position="166"/>
        <end position="185"/>
    </location>
</feature>
<gene>
    <name evidence="2" type="ORF">SBAD_LOCUS6871</name>
</gene>
<protein>
    <submittedName>
        <fullName evidence="2 4">Uncharacterized protein</fullName>
    </submittedName>
</protein>
<reference evidence="2 3" key="2">
    <citation type="submission" date="2018-11" db="EMBL/GenBank/DDBJ databases">
        <authorList>
            <consortium name="Pathogen Informatics"/>
        </authorList>
    </citation>
    <scope>NUCLEOTIDE SEQUENCE [LARGE SCALE GENOMIC DNA]</scope>
</reference>
<evidence type="ECO:0000256" key="1">
    <source>
        <dbReference type="SAM" id="MobiDB-lite"/>
    </source>
</evidence>
<evidence type="ECO:0000313" key="2">
    <source>
        <dbReference type="EMBL" id="VDP11025.1"/>
    </source>
</evidence>
<accession>A0A183ITC5</accession>